<reference evidence="2" key="1">
    <citation type="journal article" date="2014" name="Front. Microbiol.">
        <title>High frequency of phylogenetically diverse reductive dehalogenase-homologous genes in deep subseafloor sedimentary metagenomes.</title>
        <authorList>
            <person name="Kawai M."/>
            <person name="Futagami T."/>
            <person name="Toyoda A."/>
            <person name="Takaki Y."/>
            <person name="Nishi S."/>
            <person name="Hori S."/>
            <person name="Arai W."/>
            <person name="Tsubouchi T."/>
            <person name="Morono Y."/>
            <person name="Uchiyama I."/>
            <person name="Ito T."/>
            <person name="Fujiyama A."/>
            <person name="Inagaki F."/>
            <person name="Takami H."/>
        </authorList>
    </citation>
    <scope>NUCLEOTIDE SEQUENCE</scope>
    <source>
        <strain evidence="2">Expedition CK06-06</strain>
    </source>
</reference>
<organism evidence="2">
    <name type="scientific">marine sediment metagenome</name>
    <dbReference type="NCBI Taxonomy" id="412755"/>
    <lineage>
        <taxon>unclassified sequences</taxon>
        <taxon>metagenomes</taxon>
        <taxon>ecological metagenomes</taxon>
    </lineage>
</organism>
<proteinExistence type="predicted"/>
<dbReference type="Gene3D" id="3.20.20.80">
    <property type="entry name" value="Glycosidases"/>
    <property type="match status" value="1"/>
</dbReference>
<dbReference type="SUPFAM" id="SSF51445">
    <property type="entry name" value="(Trans)glycosidases"/>
    <property type="match status" value="1"/>
</dbReference>
<dbReference type="AlphaFoldDB" id="X1TX37"/>
<dbReference type="EMBL" id="BARW01017852">
    <property type="protein sequence ID" value="GAI92130.1"/>
    <property type="molecule type" value="Genomic_DNA"/>
</dbReference>
<gene>
    <name evidence="2" type="ORF">S12H4_30720</name>
</gene>
<protein>
    <recommendedName>
        <fullName evidence="1">Glycoside hydrolase family 29 N-terminal domain-containing protein</fullName>
    </recommendedName>
</protein>
<dbReference type="PROSITE" id="PS51257">
    <property type="entry name" value="PROKAR_LIPOPROTEIN"/>
    <property type="match status" value="1"/>
</dbReference>
<accession>X1TX37</accession>
<feature type="domain" description="Glycoside hydrolase family 29 N-terminal" evidence="1">
    <location>
        <begin position="26"/>
        <end position="104"/>
    </location>
</feature>
<dbReference type="GO" id="GO:0005975">
    <property type="term" value="P:carbohydrate metabolic process"/>
    <property type="evidence" value="ECO:0007669"/>
    <property type="project" value="InterPro"/>
</dbReference>
<dbReference type="Pfam" id="PF01120">
    <property type="entry name" value="Alpha_L_fucos"/>
    <property type="match status" value="1"/>
</dbReference>
<sequence length="104" mass="12025">MKKSVDLVITCLLLVVFIYGCAPKEAKNYLYETQEDFDSRMEWWRDAGFGMFIHWGLYAVPGGVYKGTIGHAEWIQATAAIPVDEYEKYTTQFNPVKFDADEWV</sequence>
<evidence type="ECO:0000259" key="1">
    <source>
        <dbReference type="Pfam" id="PF01120"/>
    </source>
</evidence>
<dbReference type="InterPro" id="IPR017853">
    <property type="entry name" value="GH"/>
</dbReference>
<comment type="caution">
    <text evidence="2">The sequence shown here is derived from an EMBL/GenBank/DDBJ whole genome shotgun (WGS) entry which is preliminary data.</text>
</comment>
<evidence type="ECO:0000313" key="2">
    <source>
        <dbReference type="EMBL" id="GAI92130.1"/>
    </source>
</evidence>
<dbReference type="InterPro" id="IPR057739">
    <property type="entry name" value="Glyco_hydro_29_N"/>
</dbReference>
<feature type="non-terminal residue" evidence="2">
    <location>
        <position position="104"/>
    </location>
</feature>
<name>X1TX37_9ZZZZ</name>
<dbReference type="GO" id="GO:0004560">
    <property type="term" value="F:alpha-L-fucosidase activity"/>
    <property type="evidence" value="ECO:0007669"/>
    <property type="project" value="InterPro"/>
</dbReference>